<proteinExistence type="predicted"/>
<dbReference type="EMBL" id="CM044707">
    <property type="protein sequence ID" value="KAI5655046.1"/>
    <property type="molecule type" value="Genomic_DNA"/>
</dbReference>
<evidence type="ECO:0000313" key="1">
    <source>
        <dbReference type="EMBL" id="KAI5655046.1"/>
    </source>
</evidence>
<accession>A0ACC0A2R8</accession>
<reference evidence="2" key="1">
    <citation type="journal article" date="2023" name="Nat. Plants">
        <title>Single-cell RNA sequencing provides a high-resolution roadmap for understanding the multicellular compartmentation of specialized metabolism.</title>
        <authorList>
            <person name="Sun S."/>
            <person name="Shen X."/>
            <person name="Li Y."/>
            <person name="Li Y."/>
            <person name="Wang S."/>
            <person name="Li R."/>
            <person name="Zhang H."/>
            <person name="Shen G."/>
            <person name="Guo B."/>
            <person name="Wei J."/>
            <person name="Xu J."/>
            <person name="St-Pierre B."/>
            <person name="Chen S."/>
            <person name="Sun C."/>
        </authorList>
    </citation>
    <scope>NUCLEOTIDE SEQUENCE [LARGE SCALE GENOMIC DNA]</scope>
</reference>
<dbReference type="Proteomes" id="UP001060085">
    <property type="component" value="Linkage Group LG07"/>
</dbReference>
<organism evidence="1 2">
    <name type="scientific">Catharanthus roseus</name>
    <name type="common">Madagascar periwinkle</name>
    <name type="synonym">Vinca rosea</name>
    <dbReference type="NCBI Taxonomy" id="4058"/>
    <lineage>
        <taxon>Eukaryota</taxon>
        <taxon>Viridiplantae</taxon>
        <taxon>Streptophyta</taxon>
        <taxon>Embryophyta</taxon>
        <taxon>Tracheophyta</taxon>
        <taxon>Spermatophyta</taxon>
        <taxon>Magnoliopsida</taxon>
        <taxon>eudicotyledons</taxon>
        <taxon>Gunneridae</taxon>
        <taxon>Pentapetalae</taxon>
        <taxon>asterids</taxon>
        <taxon>lamiids</taxon>
        <taxon>Gentianales</taxon>
        <taxon>Apocynaceae</taxon>
        <taxon>Rauvolfioideae</taxon>
        <taxon>Vinceae</taxon>
        <taxon>Catharanthinae</taxon>
        <taxon>Catharanthus</taxon>
    </lineage>
</organism>
<protein>
    <submittedName>
        <fullName evidence="1">Uncharacterized protein</fullName>
    </submittedName>
</protein>
<evidence type="ECO:0000313" key="2">
    <source>
        <dbReference type="Proteomes" id="UP001060085"/>
    </source>
</evidence>
<gene>
    <name evidence="1" type="ORF">M9H77_32233</name>
</gene>
<keyword evidence="2" id="KW-1185">Reference proteome</keyword>
<comment type="caution">
    <text evidence="1">The sequence shown here is derived from an EMBL/GenBank/DDBJ whole genome shotgun (WGS) entry which is preliminary data.</text>
</comment>
<sequence length="482" mass="54375">MENSSSRVLHVVMFPWLAMGHLIPFLKLSKCLAKRGHLVSFISTPRNLERLPKIPSDLAPLIRLISFPFPKVENLPDQAESSMDIPYTKAQFLKIAFDLLELPLASFLENTSPKPDWIIYDYASHWLPEIATKVGISKAYFSLFTAAMMCFTGPPSILLNREEEDVEDFTIVPNWIPFETNVCFHHYEISHYVESSEGNESGTSDVIRFAMSVDGSDLVLFRTCIELEPEWFNLVCDLYKKPVIEIGVLPPQLDDDENIPVFSPIDKTNPDLTRVVFLESNIKDWLDKQSANSVVYVALGTEASLRKEQVHELAYGLEKCGLPFFWVLRKPPGSTKDVLEMLPNGFMDRVSDHGFVYTEWVPQVEILRHPSIGGFLTHCGWNSVVEALSFGKVLILFPIMNDQGLNARVLQGKKVGLEIPRNPKDGSFTSGAVAETLQFVVVSDEGEELRGNARDMRSLFGDEDRNNSYIDSFVGYLAETDI</sequence>
<name>A0ACC0A2R8_CATRO</name>